<proteinExistence type="predicted"/>
<feature type="compositionally biased region" description="Polar residues" evidence="1">
    <location>
        <begin position="634"/>
        <end position="648"/>
    </location>
</feature>
<organism evidence="2 3">
    <name type="scientific">Kwoniella dendrophila CBS 6074</name>
    <dbReference type="NCBI Taxonomy" id="1295534"/>
    <lineage>
        <taxon>Eukaryota</taxon>
        <taxon>Fungi</taxon>
        <taxon>Dikarya</taxon>
        <taxon>Basidiomycota</taxon>
        <taxon>Agaricomycotina</taxon>
        <taxon>Tremellomycetes</taxon>
        <taxon>Tremellales</taxon>
        <taxon>Cryptococcaceae</taxon>
        <taxon>Kwoniella</taxon>
    </lineage>
</organism>
<feature type="region of interest" description="Disordered" evidence="1">
    <location>
        <begin position="129"/>
        <end position="149"/>
    </location>
</feature>
<evidence type="ECO:0000313" key="3">
    <source>
        <dbReference type="Proteomes" id="UP001355207"/>
    </source>
</evidence>
<name>A0AAX4JWQ2_9TREE</name>
<evidence type="ECO:0000256" key="1">
    <source>
        <dbReference type="SAM" id="MobiDB-lite"/>
    </source>
</evidence>
<dbReference type="AlphaFoldDB" id="A0AAX4JWQ2"/>
<dbReference type="RefSeq" id="XP_066076432.1">
    <property type="nucleotide sequence ID" value="XM_066220335.1"/>
</dbReference>
<reference evidence="2 3" key="1">
    <citation type="submission" date="2024-01" db="EMBL/GenBank/DDBJ databases">
        <title>Comparative genomics of Cryptococcus and Kwoniella reveals pathogenesis evolution and contrasting modes of karyotype evolution via chromosome fusion or intercentromeric recombination.</title>
        <authorList>
            <person name="Coelho M.A."/>
            <person name="David-Palma M."/>
            <person name="Shea T."/>
            <person name="Bowers K."/>
            <person name="McGinley-Smith S."/>
            <person name="Mohammad A.W."/>
            <person name="Gnirke A."/>
            <person name="Yurkov A.M."/>
            <person name="Nowrousian M."/>
            <person name="Sun S."/>
            <person name="Cuomo C.A."/>
            <person name="Heitman J."/>
        </authorList>
    </citation>
    <scope>NUCLEOTIDE SEQUENCE [LARGE SCALE GENOMIC DNA]</scope>
    <source>
        <strain evidence="2 3">CBS 6074</strain>
    </source>
</reference>
<keyword evidence="3" id="KW-1185">Reference proteome</keyword>
<feature type="region of interest" description="Disordered" evidence="1">
    <location>
        <begin position="382"/>
        <end position="416"/>
    </location>
</feature>
<gene>
    <name evidence="2" type="ORF">L201_004594</name>
</gene>
<protein>
    <submittedName>
        <fullName evidence="2">Uncharacterized protein</fullName>
    </submittedName>
</protein>
<dbReference type="Proteomes" id="UP001355207">
    <property type="component" value="Chromosome 6"/>
</dbReference>
<dbReference type="CDD" id="cd18724">
    <property type="entry name" value="PIN_LabA-like"/>
    <property type="match status" value="1"/>
</dbReference>
<evidence type="ECO:0000313" key="2">
    <source>
        <dbReference type="EMBL" id="WWC89669.1"/>
    </source>
</evidence>
<accession>A0AAX4JWQ2</accession>
<feature type="region of interest" description="Disordered" evidence="1">
    <location>
        <begin position="182"/>
        <end position="201"/>
    </location>
</feature>
<dbReference type="EMBL" id="CP144103">
    <property type="protein sequence ID" value="WWC89669.1"/>
    <property type="molecule type" value="Genomic_DNA"/>
</dbReference>
<sequence>MNKEIFDIEEEFDPSLLGFEVTLKTNTDKSNSNEKVEVEYNESLIFEKPQLGNGQNDPIVIPSRPARQFTALDLVRAITESYNTQSFTSTSSSPGLLDISSESVLSDSSDTDLDIDTNDQSGISITVSTDTEHEHDDENNDNGSQEDPIAKDFAKDGAVDPILEDGDPLVNPHEVSSTVNMEKTESDISNKHCIPNTLSTENDKPRSDIRFVRTRIPGSRRYRTGIRVYRASIDDDAEEMSTSGLADGSVMEITKEPEEPKRPDPITPTQKDISNMFGRDILDKIEHQSKLDNTIGSTFPSILRDLFPALSDLQMTIKIVNVFRRQLDLPVIPDISKMNKNDKINLRRSIAKMRSYLYIELISNLILPLAPKVKSSSTLLDIPTTDEEGGEGGGGGGGNFVTTSGETDTENENENHNEKEINKVTLTPTNLTIMENKLPKVFPNEKQLIKNFLSDDHYKFAYGEQLGNVIWQGGIGRMRGKGENGFRGKYDIEGSTHIFVDHSNILHGLIQYLYSNPSDGLPPKHLRTLSLPCLSLLLRRGRFTPPGSLHLVASSPLKQNFDLLVRLGWEISILKRVELYEDEIEDSYSLKTQHKIQNKISDHTELSQIRRFKEQGVDEILHLKILQILNEKSNLSSPQTKPSNNGNASKKDTNTLVLATGDARGGQFNKDGFPGAVREALKRGWNVELYSFTSGLSRAWKEIAKREKWYELGKFTIWALDDWAEQLVEVGEEDFL</sequence>
<dbReference type="GeneID" id="91095264"/>
<feature type="region of interest" description="Disordered" evidence="1">
    <location>
        <begin position="634"/>
        <end position="653"/>
    </location>
</feature>